<evidence type="ECO:0000313" key="2">
    <source>
        <dbReference type="EMBL" id="KAF7707873.1"/>
    </source>
</evidence>
<feature type="region of interest" description="Disordered" evidence="1">
    <location>
        <begin position="1"/>
        <end position="25"/>
    </location>
</feature>
<name>A0A8T0BNK1_SILME</name>
<dbReference type="EMBL" id="JABFDY010000004">
    <property type="protein sequence ID" value="KAF7707873.1"/>
    <property type="molecule type" value="Genomic_DNA"/>
</dbReference>
<organism evidence="2 3">
    <name type="scientific">Silurus meridionalis</name>
    <name type="common">Southern catfish</name>
    <name type="synonym">Silurus soldatovi meridionalis</name>
    <dbReference type="NCBI Taxonomy" id="175797"/>
    <lineage>
        <taxon>Eukaryota</taxon>
        <taxon>Metazoa</taxon>
        <taxon>Chordata</taxon>
        <taxon>Craniata</taxon>
        <taxon>Vertebrata</taxon>
        <taxon>Euteleostomi</taxon>
        <taxon>Actinopterygii</taxon>
        <taxon>Neopterygii</taxon>
        <taxon>Teleostei</taxon>
        <taxon>Ostariophysi</taxon>
        <taxon>Siluriformes</taxon>
        <taxon>Siluridae</taxon>
        <taxon>Silurus</taxon>
    </lineage>
</organism>
<dbReference type="Proteomes" id="UP000606274">
    <property type="component" value="Unassembled WGS sequence"/>
</dbReference>
<evidence type="ECO:0000256" key="1">
    <source>
        <dbReference type="SAM" id="MobiDB-lite"/>
    </source>
</evidence>
<comment type="caution">
    <text evidence="2">The sequence shown here is derived from an EMBL/GenBank/DDBJ whole genome shotgun (WGS) entry which is preliminary data.</text>
</comment>
<dbReference type="AlphaFoldDB" id="A0A8T0BNK1"/>
<protein>
    <submittedName>
        <fullName evidence="2">Uncharacterized protein</fullName>
    </submittedName>
</protein>
<proteinExistence type="predicted"/>
<reference evidence="2" key="1">
    <citation type="submission" date="2020-08" db="EMBL/GenBank/DDBJ databases">
        <title>Chromosome-level assembly of Southern catfish (Silurus meridionalis) provides insights into visual adaptation to the nocturnal and benthic lifestyles.</title>
        <authorList>
            <person name="Zhang Y."/>
            <person name="Wang D."/>
            <person name="Peng Z."/>
        </authorList>
    </citation>
    <scope>NUCLEOTIDE SEQUENCE</scope>
    <source>
        <strain evidence="2">SWU-2019-XX</strain>
        <tissue evidence="2">Muscle</tissue>
    </source>
</reference>
<accession>A0A8T0BNK1</accession>
<sequence length="198" mass="21994">MLQQRKTRAKPWSRTSPPPPPPAFEISTENRFAPLREPKRHTVILGDSIVRHVHATGDKVLGDLRSCGGEHDCEFSRRTNAVLLQCSSTCGASSAVLSPSHRIQYMLHSTPGPTTPTNVSAAGMFYYNDQAVYNQTPFPMVPPLQQHPSTKRKRKTIVVRDPNQDSKDIMEEIISEAGRSRKPTLPVGNVFSVPMPLQ</sequence>
<evidence type="ECO:0000313" key="3">
    <source>
        <dbReference type="Proteomes" id="UP000606274"/>
    </source>
</evidence>
<feature type="compositionally biased region" description="Basic residues" evidence="1">
    <location>
        <begin position="1"/>
        <end position="11"/>
    </location>
</feature>
<keyword evidence="3" id="KW-1185">Reference proteome</keyword>
<gene>
    <name evidence="2" type="ORF">HF521_016930</name>
</gene>